<keyword evidence="5" id="KW-0560">Oxidoreductase</keyword>
<dbReference type="SUPFAM" id="SSF56228">
    <property type="entry name" value="Aldehyde ferredoxin oxidoreductase, N-terminal domain"/>
    <property type="match status" value="1"/>
</dbReference>
<dbReference type="GO" id="GO:0046872">
    <property type="term" value="F:metal ion binding"/>
    <property type="evidence" value="ECO:0007669"/>
    <property type="project" value="UniProtKB-KW"/>
</dbReference>
<comment type="cofactor">
    <cofactor evidence="8">
        <name>tungstopterin</name>
        <dbReference type="ChEBI" id="CHEBI:30402"/>
    </cofactor>
</comment>
<dbReference type="InterPro" id="IPR013985">
    <property type="entry name" value="Ald_Fedxn_OxRdtase_dom3"/>
</dbReference>
<accession>A0A8J8GJX2</accession>
<evidence type="ECO:0000256" key="5">
    <source>
        <dbReference type="ARBA" id="ARBA00023002"/>
    </source>
</evidence>
<evidence type="ECO:0000256" key="7">
    <source>
        <dbReference type="ARBA" id="ARBA00023014"/>
    </source>
</evidence>
<dbReference type="InterPro" id="IPR036503">
    <property type="entry name" value="Ald_Fedxn_OxRdtase_N_sf"/>
</dbReference>
<dbReference type="SUPFAM" id="SSF48310">
    <property type="entry name" value="Aldehyde ferredoxin oxidoreductase, C-terminal domains"/>
    <property type="match status" value="1"/>
</dbReference>
<dbReference type="Gene3D" id="1.10.599.10">
    <property type="entry name" value="Aldehyde Ferredoxin Oxidoreductase Protein, subunit A, domain 3"/>
    <property type="match status" value="1"/>
</dbReference>
<keyword evidence="4" id="KW-0479">Metal-binding</keyword>
<reference evidence="11" key="1">
    <citation type="submission" date="2020-06" db="EMBL/GenBank/DDBJ databases">
        <title>Haloterrigena sp. nov., an extremely halophilic archaeon isolated from a saline sediment.</title>
        <authorList>
            <person name="Liu B.-B."/>
        </authorList>
    </citation>
    <scope>NUCLEOTIDE SEQUENCE</scope>
    <source>
        <strain evidence="11">SYSU A121-1</strain>
    </source>
</reference>
<organism evidence="11 12">
    <name type="scientific">Haloterrigena gelatinilytica</name>
    <dbReference type="NCBI Taxonomy" id="2741724"/>
    <lineage>
        <taxon>Archaea</taxon>
        <taxon>Methanobacteriati</taxon>
        <taxon>Methanobacteriota</taxon>
        <taxon>Stenosarchaea group</taxon>
        <taxon>Halobacteria</taxon>
        <taxon>Halobacteriales</taxon>
        <taxon>Natrialbaceae</taxon>
        <taxon>Haloterrigena</taxon>
    </lineage>
</organism>
<dbReference type="EMBL" id="JABURA010000001">
    <property type="protein sequence ID" value="NUB91026.1"/>
    <property type="molecule type" value="Genomic_DNA"/>
</dbReference>
<dbReference type="Pfam" id="PF01314">
    <property type="entry name" value="AFOR_C"/>
    <property type="match status" value="1"/>
</dbReference>
<keyword evidence="6" id="KW-0408">Iron</keyword>
<sequence length="600" mass="63688">MTPDTPDRLLRVDLSTRTVESVPVPEAWLRRYVGGKGLGARYLYEELEAGVDPLGPSNALLFMLGPLSGRLPGESRYAAVTKSPLTGGFLDSYAGGSFPDALVGALGPNAGLLVTGRADEPVRVVVEDGAATVEPTDAWGEDTVETAAAHPDASVACIGPAGEREVAYATIASDEGDHHAGRGGAGAVMGSKRLKAVVARGEPPALEDERLTALREAAAERYYDDETGRWLRASETVESVDFANEVGALSTRGWADGRFEDADAIGVGAVRERATGRENESADADTDDPGGFRVETDEGDYVPRGAASMSLGAGLGIDEFDAVAELGQTCDRLGVDLISAGSSIAWAIKAANAALIERSLDFGDPDGARRLLEEIAARETPLGDALADGVDAAAERFGGDDLVPTVKAMELPAYDPRGAQSMALAYATSDRGACHRRARPIEREVFDGEWSPDRTAETVVAEQDRRSVLWCLIVDDFVGEAFDDLGAAWLDAVGLEPLGDLATVGERVWNLTRLFNVREGVTRSDDALPSPLREPLESGPNAGEAVDRERFEATLDRYYRKRGWGPDGRPTRATVERLDLAEAVDDDSLLASSTSSVPEE</sequence>
<feature type="domain" description="Aldehyde ferredoxin oxidoreductase N-terminal" evidence="10">
    <location>
        <begin position="7"/>
        <end position="203"/>
    </location>
</feature>
<evidence type="ECO:0000256" key="8">
    <source>
        <dbReference type="ARBA" id="ARBA00049934"/>
    </source>
</evidence>
<keyword evidence="7" id="KW-0411">Iron-sulfur</keyword>
<evidence type="ECO:0000256" key="3">
    <source>
        <dbReference type="ARBA" id="ARBA00022485"/>
    </source>
</evidence>
<evidence type="ECO:0000259" key="10">
    <source>
        <dbReference type="SMART" id="SM00790"/>
    </source>
</evidence>
<dbReference type="PANTHER" id="PTHR30038">
    <property type="entry name" value="ALDEHYDE FERREDOXIN OXIDOREDUCTASE"/>
    <property type="match status" value="1"/>
</dbReference>
<dbReference type="GO" id="GO:0016625">
    <property type="term" value="F:oxidoreductase activity, acting on the aldehyde or oxo group of donors, iron-sulfur protein as acceptor"/>
    <property type="evidence" value="ECO:0007669"/>
    <property type="project" value="InterPro"/>
</dbReference>
<comment type="similarity">
    <text evidence="2">Belongs to the AOR/FOR family.</text>
</comment>
<keyword evidence="3" id="KW-0004">4Fe-4S</keyword>
<proteinExistence type="inferred from homology"/>
<dbReference type="PANTHER" id="PTHR30038:SF7">
    <property type="entry name" value="TUNGSTEN-CONTAINING GLYCERALDEHYDE-3-PHOSPHATE:FERREDOXIN OXIDOREDUCTASE"/>
    <property type="match status" value="1"/>
</dbReference>
<dbReference type="InterPro" id="IPR013984">
    <property type="entry name" value="Ald_Fedxn_OxRdtase_dom2"/>
</dbReference>
<dbReference type="InterPro" id="IPR001203">
    <property type="entry name" value="OxRdtase_Ald_Fedxn_C"/>
</dbReference>
<dbReference type="RefSeq" id="WP_174701721.1">
    <property type="nucleotide sequence ID" value="NZ_JABURA010000001.1"/>
</dbReference>
<evidence type="ECO:0000313" key="12">
    <source>
        <dbReference type="Proteomes" id="UP000728647"/>
    </source>
</evidence>
<evidence type="ECO:0000256" key="4">
    <source>
        <dbReference type="ARBA" id="ARBA00022723"/>
    </source>
</evidence>
<dbReference type="Gene3D" id="3.60.9.10">
    <property type="entry name" value="Aldehyde ferredoxin oxidoreductase, N-terminal domain"/>
    <property type="match status" value="1"/>
</dbReference>
<dbReference type="GO" id="GO:0009055">
    <property type="term" value="F:electron transfer activity"/>
    <property type="evidence" value="ECO:0007669"/>
    <property type="project" value="InterPro"/>
</dbReference>
<feature type="region of interest" description="Disordered" evidence="9">
    <location>
        <begin position="273"/>
        <end position="299"/>
    </location>
</feature>
<gene>
    <name evidence="11" type="ORF">HT576_08330</name>
</gene>
<dbReference type="SMART" id="SM00790">
    <property type="entry name" value="AFOR_N"/>
    <property type="match status" value="1"/>
</dbReference>
<evidence type="ECO:0000256" key="1">
    <source>
        <dbReference type="ARBA" id="ARBA00001966"/>
    </source>
</evidence>
<dbReference type="AlphaFoldDB" id="A0A8J8GJX2"/>
<dbReference type="InterPro" id="IPR051919">
    <property type="entry name" value="W-dependent_AOR"/>
</dbReference>
<protein>
    <submittedName>
        <fullName evidence="11">Aldehyde ferredoxin oxidoreductase</fullName>
    </submittedName>
</protein>
<evidence type="ECO:0000256" key="9">
    <source>
        <dbReference type="SAM" id="MobiDB-lite"/>
    </source>
</evidence>
<evidence type="ECO:0000313" key="11">
    <source>
        <dbReference type="EMBL" id="NUB91026.1"/>
    </source>
</evidence>
<dbReference type="Pfam" id="PF02730">
    <property type="entry name" value="AFOR_N"/>
    <property type="match status" value="1"/>
</dbReference>
<dbReference type="InterPro" id="IPR036021">
    <property type="entry name" value="Tungsten_al_ferr_oxy-like_C"/>
</dbReference>
<dbReference type="Gene3D" id="1.10.569.10">
    <property type="entry name" value="Aldehyde Ferredoxin Oxidoreductase Protein, subunit A, domain 2"/>
    <property type="match status" value="1"/>
</dbReference>
<dbReference type="GO" id="GO:0051539">
    <property type="term" value="F:4 iron, 4 sulfur cluster binding"/>
    <property type="evidence" value="ECO:0007669"/>
    <property type="project" value="UniProtKB-KW"/>
</dbReference>
<name>A0A8J8GJX2_9EURY</name>
<evidence type="ECO:0000256" key="6">
    <source>
        <dbReference type="ARBA" id="ARBA00023004"/>
    </source>
</evidence>
<comment type="cofactor">
    <cofactor evidence="1">
        <name>[4Fe-4S] cluster</name>
        <dbReference type="ChEBI" id="CHEBI:49883"/>
    </cofactor>
</comment>
<dbReference type="InterPro" id="IPR013983">
    <property type="entry name" value="Ald_Fedxn_OxRdtase_N"/>
</dbReference>
<evidence type="ECO:0000256" key="2">
    <source>
        <dbReference type="ARBA" id="ARBA00011032"/>
    </source>
</evidence>
<comment type="caution">
    <text evidence="11">The sequence shown here is derived from an EMBL/GenBank/DDBJ whole genome shotgun (WGS) entry which is preliminary data.</text>
</comment>
<feature type="region of interest" description="Disordered" evidence="9">
    <location>
        <begin position="524"/>
        <end position="547"/>
    </location>
</feature>
<dbReference type="Proteomes" id="UP000728647">
    <property type="component" value="Unassembled WGS sequence"/>
</dbReference>